<reference evidence="3 4" key="1">
    <citation type="submission" date="2015-01" db="EMBL/GenBank/DDBJ databases">
        <title>The Genome Sequence of Capronia semiimmersa CBS27337.</title>
        <authorList>
            <consortium name="The Broad Institute Genomics Platform"/>
            <person name="Cuomo C."/>
            <person name="de Hoog S."/>
            <person name="Gorbushina A."/>
            <person name="Stielow B."/>
            <person name="Teixiera M."/>
            <person name="Abouelleil A."/>
            <person name="Chapman S.B."/>
            <person name="Priest M."/>
            <person name="Young S.K."/>
            <person name="Wortman J."/>
            <person name="Nusbaum C."/>
            <person name="Birren B."/>
        </authorList>
    </citation>
    <scope>NUCLEOTIDE SEQUENCE [LARGE SCALE GENOMIC DNA]</scope>
    <source>
        <strain evidence="3 4">CBS 27337</strain>
    </source>
</reference>
<dbReference type="Proteomes" id="UP000054266">
    <property type="component" value="Unassembled WGS sequence"/>
</dbReference>
<evidence type="ECO:0000259" key="2">
    <source>
        <dbReference type="Pfam" id="PF12697"/>
    </source>
</evidence>
<protein>
    <recommendedName>
        <fullName evidence="2">AB hydrolase-1 domain-containing protein</fullName>
    </recommendedName>
</protein>
<name>A0A0D2D3G6_9EURO</name>
<evidence type="ECO:0000313" key="4">
    <source>
        <dbReference type="Proteomes" id="UP000054266"/>
    </source>
</evidence>
<dbReference type="InterPro" id="IPR029058">
    <property type="entry name" value="AB_hydrolase_fold"/>
</dbReference>
<evidence type="ECO:0000313" key="3">
    <source>
        <dbReference type="EMBL" id="KIW72001.1"/>
    </source>
</evidence>
<dbReference type="HOGENOM" id="CLU_020336_11_1_1"/>
<dbReference type="InterPro" id="IPR050228">
    <property type="entry name" value="Carboxylesterase_BioH"/>
</dbReference>
<dbReference type="SUPFAM" id="SSF53474">
    <property type="entry name" value="alpha/beta-Hydrolases"/>
    <property type="match status" value="1"/>
</dbReference>
<sequence>MAPAPSLVPKSIHWPLVLTGSALFSIGVLAGGLWNRKRASTILSPRTTLLPKLSKEQISDLPYPPDVLPGARDVDTPYGTIRVYEFGPENGRKVLLVHGISTPAIALGGVAHALVDNGCRVMLFDLFGRGYSDTPGDLAHDIRLFTTQILLVLTSSPLSWTGHGSGGGFNLIGYSLGGGIATTFASYFPDLIHSLILFAPAGILRPYHISKTSHIIYSEGIIPESLLQRLVRRRLRSPMAQPLRTSASADEDGTPAVDATEAVAAEVGKVNLESNSRAVLSKSRPHVTVEKTVLYQLDNYPGFVHAFMSSIRYGPIRYQHDRWRIFGEQLTRRNNANGTKKKVLIVLGKNDPIIIQKEVEEDASDVLGGNVEFVSFDAGHEVPVTKGEEVVKAIVEFWSRTD</sequence>
<dbReference type="AlphaFoldDB" id="A0A0D2D3G6"/>
<accession>A0A0D2D3G6</accession>
<keyword evidence="1" id="KW-0472">Membrane</keyword>
<proteinExistence type="predicted"/>
<evidence type="ECO:0000256" key="1">
    <source>
        <dbReference type="SAM" id="Phobius"/>
    </source>
</evidence>
<dbReference type="PANTHER" id="PTHR43194:SF2">
    <property type="entry name" value="PEROXISOMAL MEMBRANE PROTEIN LPX1"/>
    <property type="match status" value="1"/>
</dbReference>
<organism evidence="3 4">
    <name type="scientific">Phialophora macrospora</name>
    <dbReference type="NCBI Taxonomy" id="1851006"/>
    <lineage>
        <taxon>Eukaryota</taxon>
        <taxon>Fungi</taxon>
        <taxon>Dikarya</taxon>
        <taxon>Ascomycota</taxon>
        <taxon>Pezizomycotina</taxon>
        <taxon>Eurotiomycetes</taxon>
        <taxon>Chaetothyriomycetidae</taxon>
        <taxon>Chaetothyriales</taxon>
        <taxon>Herpotrichiellaceae</taxon>
        <taxon>Phialophora</taxon>
    </lineage>
</organism>
<keyword evidence="1" id="KW-1133">Transmembrane helix</keyword>
<feature type="domain" description="AB hydrolase-1" evidence="2">
    <location>
        <begin position="94"/>
        <end position="393"/>
    </location>
</feature>
<dbReference type="Pfam" id="PF12697">
    <property type="entry name" value="Abhydrolase_6"/>
    <property type="match status" value="1"/>
</dbReference>
<keyword evidence="1" id="KW-0812">Transmembrane</keyword>
<dbReference type="EMBL" id="KN846956">
    <property type="protein sequence ID" value="KIW72001.1"/>
    <property type="molecule type" value="Genomic_DNA"/>
</dbReference>
<keyword evidence="4" id="KW-1185">Reference proteome</keyword>
<dbReference type="PRINTS" id="PR00111">
    <property type="entry name" value="ABHYDROLASE"/>
</dbReference>
<gene>
    <name evidence="3" type="ORF">PV04_00225</name>
</gene>
<dbReference type="PANTHER" id="PTHR43194">
    <property type="entry name" value="HYDROLASE ALPHA/BETA FOLD FAMILY"/>
    <property type="match status" value="1"/>
</dbReference>
<dbReference type="InterPro" id="IPR000073">
    <property type="entry name" value="AB_hydrolase_1"/>
</dbReference>
<dbReference type="STRING" id="5601.A0A0D2D3G6"/>
<dbReference type="Gene3D" id="3.40.50.1820">
    <property type="entry name" value="alpha/beta hydrolase"/>
    <property type="match status" value="1"/>
</dbReference>
<feature type="transmembrane region" description="Helical" evidence="1">
    <location>
        <begin position="12"/>
        <end position="34"/>
    </location>
</feature>